<dbReference type="AlphaFoldDB" id="A0A4U5MX62"/>
<organism evidence="2">
    <name type="scientific">Populus alba</name>
    <name type="common">White poplar</name>
    <dbReference type="NCBI Taxonomy" id="43335"/>
    <lineage>
        <taxon>Eukaryota</taxon>
        <taxon>Viridiplantae</taxon>
        <taxon>Streptophyta</taxon>
        <taxon>Embryophyta</taxon>
        <taxon>Tracheophyta</taxon>
        <taxon>Spermatophyta</taxon>
        <taxon>Magnoliopsida</taxon>
        <taxon>eudicotyledons</taxon>
        <taxon>Gunneridae</taxon>
        <taxon>Pentapetalae</taxon>
        <taxon>rosids</taxon>
        <taxon>fabids</taxon>
        <taxon>Malpighiales</taxon>
        <taxon>Salicaceae</taxon>
        <taxon>Saliceae</taxon>
        <taxon>Populus</taxon>
    </lineage>
</organism>
<accession>A0A4U5MX62</accession>
<sequence>MSHGEQPPSPQGANVKAVAGRTVAIGGRKKTRITFIVMDKDQAIDPLAPITIVQALDDTVPFKDITSAEGKKLVTVRRQYITRSRSLLVYDTLALPGNPKGKASIIDTIVVSLRRPSQPRLGVDNTSASDRDKPLRLSPT</sequence>
<feature type="region of interest" description="Disordered" evidence="1">
    <location>
        <begin position="119"/>
        <end position="140"/>
    </location>
</feature>
<reference evidence="2" key="1">
    <citation type="submission" date="2018-10" db="EMBL/GenBank/DDBJ databases">
        <title>Population genomic analysis revealed the cold adaptation of white poplar.</title>
        <authorList>
            <person name="Liu Y.-J."/>
        </authorList>
    </citation>
    <scope>NUCLEOTIDE SEQUENCE [LARGE SCALE GENOMIC DNA]</scope>
    <source>
        <strain evidence="2">PAL-ZL1</strain>
    </source>
</reference>
<proteinExistence type="predicted"/>
<evidence type="ECO:0000256" key="1">
    <source>
        <dbReference type="SAM" id="MobiDB-lite"/>
    </source>
</evidence>
<evidence type="ECO:0000313" key="2">
    <source>
        <dbReference type="EMBL" id="TKR74647.1"/>
    </source>
</evidence>
<gene>
    <name evidence="2" type="ORF">D5086_0000293270</name>
</gene>
<protein>
    <submittedName>
        <fullName evidence="2">Uncharacterized protein</fullName>
    </submittedName>
</protein>
<name>A0A4U5MX62_POPAL</name>
<comment type="caution">
    <text evidence="2">The sequence shown here is derived from an EMBL/GenBank/DDBJ whole genome shotgun (WGS) entry which is preliminary data.</text>
</comment>
<feature type="compositionally biased region" description="Basic and acidic residues" evidence="1">
    <location>
        <begin position="129"/>
        <end position="140"/>
    </location>
</feature>
<dbReference type="EMBL" id="RCHU01001168">
    <property type="protein sequence ID" value="TKR74647.1"/>
    <property type="molecule type" value="Genomic_DNA"/>
</dbReference>